<dbReference type="CDD" id="cd01822">
    <property type="entry name" value="Lysophospholipase_L1_like"/>
    <property type="match status" value="1"/>
</dbReference>
<dbReference type="PROSITE" id="PS01098">
    <property type="entry name" value="LIPASE_GDSL_SER"/>
    <property type="match status" value="1"/>
</dbReference>
<evidence type="ECO:0000313" key="3">
    <source>
        <dbReference type="EMBL" id="GHB28856.1"/>
    </source>
</evidence>
<evidence type="ECO:0000259" key="2">
    <source>
        <dbReference type="Pfam" id="PF13472"/>
    </source>
</evidence>
<comment type="caution">
    <text evidence="3">The sequence shown here is derived from an EMBL/GenBank/DDBJ whole genome shotgun (WGS) entry which is preliminary data.</text>
</comment>
<sequence>MLGSRKVEVKSGVLRFFSGAVVAFGLIVSAASAGYAQDGTEPVKLVAFGDSLTAGYQLPPDEAFPVQLEKALKAKGYNVTVVNAGVSGDTTSGGLSRLDWSVGNDVDGVILELGANDALRGVDPSITRENLDSMMTELGSRHIPVLLAGMMAPPNMGASYGEAFNSIYGDLAQKHNTLLYPFFLDGVATHANLTLSDGIHPTGEGVSIIVEKILPSVEMLIEQTNSES</sequence>
<dbReference type="InterPro" id="IPR013830">
    <property type="entry name" value="SGNH_hydro"/>
</dbReference>
<keyword evidence="1" id="KW-0472">Membrane</keyword>
<reference evidence="4" key="1">
    <citation type="journal article" date="2019" name="Int. J. Syst. Evol. Microbiol.">
        <title>The Global Catalogue of Microorganisms (GCM) 10K type strain sequencing project: providing services to taxonomists for standard genome sequencing and annotation.</title>
        <authorList>
            <consortium name="The Broad Institute Genomics Platform"/>
            <consortium name="The Broad Institute Genome Sequencing Center for Infectious Disease"/>
            <person name="Wu L."/>
            <person name="Ma J."/>
        </authorList>
    </citation>
    <scope>NUCLEOTIDE SEQUENCE [LARGE SCALE GENOMIC DNA]</scope>
    <source>
        <strain evidence="4">KCTC 12861</strain>
    </source>
</reference>
<keyword evidence="4" id="KW-1185">Reference proteome</keyword>
<proteinExistence type="predicted"/>
<dbReference type="SUPFAM" id="SSF52266">
    <property type="entry name" value="SGNH hydrolase"/>
    <property type="match status" value="1"/>
</dbReference>
<dbReference type="PANTHER" id="PTHR30383:SF24">
    <property type="entry name" value="THIOESTERASE 1_PROTEASE 1_LYSOPHOSPHOLIPASE L1"/>
    <property type="match status" value="1"/>
</dbReference>
<evidence type="ECO:0000256" key="1">
    <source>
        <dbReference type="SAM" id="Phobius"/>
    </source>
</evidence>
<dbReference type="InterPro" id="IPR051532">
    <property type="entry name" value="Ester_Hydrolysis_Enzymes"/>
</dbReference>
<feature type="domain" description="SGNH hydrolase-type esterase" evidence="2">
    <location>
        <begin position="47"/>
        <end position="205"/>
    </location>
</feature>
<keyword evidence="1" id="KW-1133">Transmembrane helix</keyword>
<evidence type="ECO:0000313" key="4">
    <source>
        <dbReference type="Proteomes" id="UP000637980"/>
    </source>
</evidence>
<dbReference type="PANTHER" id="PTHR30383">
    <property type="entry name" value="THIOESTERASE 1/PROTEASE 1/LYSOPHOSPHOLIPASE L1"/>
    <property type="match status" value="1"/>
</dbReference>
<dbReference type="Gene3D" id="3.40.50.1110">
    <property type="entry name" value="SGNH hydrolase"/>
    <property type="match status" value="1"/>
</dbReference>
<gene>
    <name evidence="3" type="ORF">GCM10007094_16820</name>
</gene>
<dbReference type="EMBL" id="BMXE01000002">
    <property type="protein sequence ID" value="GHB28856.1"/>
    <property type="molecule type" value="Genomic_DNA"/>
</dbReference>
<dbReference type="Proteomes" id="UP000637980">
    <property type="component" value="Unassembled WGS sequence"/>
</dbReference>
<feature type="transmembrane region" description="Helical" evidence="1">
    <location>
        <begin position="12"/>
        <end position="36"/>
    </location>
</feature>
<dbReference type="InterPro" id="IPR036514">
    <property type="entry name" value="SGNH_hydro_sf"/>
</dbReference>
<protein>
    <submittedName>
        <fullName evidence="3">Arylesterase</fullName>
    </submittedName>
</protein>
<accession>A0ABQ3EAY3</accession>
<dbReference type="Pfam" id="PF13472">
    <property type="entry name" value="Lipase_GDSL_2"/>
    <property type="match status" value="1"/>
</dbReference>
<dbReference type="InterPro" id="IPR008265">
    <property type="entry name" value="Lipase_GDSL_AS"/>
</dbReference>
<organism evidence="3 4">
    <name type="scientific">Pseudovibrio japonicus</name>
    <dbReference type="NCBI Taxonomy" id="366534"/>
    <lineage>
        <taxon>Bacteria</taxon>
        <taxon>Pseudomonadati</taxon>
        <taxon>Pseudomonadota</taxon>
        <taxon>Alphaproteobacteria</taxon>
        <taxon>Hyphomicrobiales</taxon>
        <taxon>Stappiaceae</taxon>
        <taxon>Pseudovibrio</taxon>
    </lineage>
</organism>
<name>A0ABQ3EAY3_9HYPH</name>
<keyword evidence="1" id="KW-0812">Transmembrane</keyword>
<dbReference type="RefSeq" id="WP_189436294.1">
    <property type="nucleotide sequence ID" value="NZ_BMXE01000002.1"/>
</dbReference>